<dbReference type="CDD" id="cd18092">
    <property type="entry name" value="SpoU-like_TrmH"/>
    <property type="match status" value="1"/>
</dbReference>
<dbReference type="Gene3D" id="3.40.1280.10">
    <property type="match status" value="1"/>
</dbReference>
<keyword evidence="5" id="KW-0819">tRNA processing</keyword>
<keyword evidence="1" id="KW-0820">tRNA-binding</keyword>
<evidence type="ECO:0000256" key="3">
    <source>
        <dbReference type="ARBA" id="ARBA00022679"/>
    </source>
</evidence>
<dbReference type="Pfam" id="PF00588">
    <property type="entry name" value="SpoU_methylase"/>
    <property type="match status" value="1"/>
</dbReference>
<feature type="domain" description="tRNA/rRNA methyltransferase SpoU type" evidence="7">
    <location>
        <begin position="60"/>
        <end position="199"/>
    </location>
</feature>
<dbReference type="PANTHER" id="PTHR43453:SF1">
    <property type="entry name" value="TRNA_RRNA METHYLTRANSFERASE SPOU TYPE DOMAIN-CONTAINING PROTEIN"/>
    <property type="match status" value="1"/>
</dbReference>
<protein>
    <recommendedName>
        <fullName evidence="7">tRNA/rRNA methyltransferase SpoU type domain-containing protein</fullName>
    </recommendedName>
</protein>
<organism evidence="8 9">
    <name type="scientific">Symbiochloris irregularis</name>
    <dbReference type="NCBI Taxonomy" id="706552"/>
    <lineage>
        <taxon>Eukaryota</taxon>
        <taxon>Viridiplantae</taxon>
        <taxon>Chlorophyta</taxon>
        <taxon>core chlorophytes</taxon>
        <taxon>Trebouxiophyceae</taxon>
        <taxon>Trebouxiales</taxon>
        <taxon>Trebouxiaceae</taxon>
        <taxon>Symbiochloris</taxon>
    </lineage>
</organism>
<dbReference type="InterPro" id="IPR033671">
    <property type="entry name" value="TrmH"/>
</dbReference>
<evidence type="ECO:0000256" key="1">
    <source>
        <dbReference type="ARBA" id="ARBA00022555"/>
    </source>
</evidence>
<evidence type="ECO:0000256" key="6">
    <source>
        <dbReference type="ARBA" id="ARBA00022884"/>
    </source>
</evidence>
<dbReference type="InterPro" id="IPR029028">
    <property type="entry name" value="Alpha/beta_knot_MTases"/>
</dbReference>
<evidence type="ECO:0000256" key="4">
    <source>
        <dbReference type="ARBA" id="ARBA00022691"/>
    </source>
</evidence>
<dbReference type="InterPro" id="IPR029026">
    <property type="entry name" value="tRNA_m1G_MTases_N"/>
</dbReference>
<evidence type="ECO:0000313" key="8">
    <source>
        <dbReference type="EMBL" id="KAK9805056.1"/>
    </source>
</evidence>
<dbReference type="GO" id="GO:0002938">
    <property type="term" value="P:tRNA guanine ribose methylation"/>
    <property type="evidence" value="ECO:0007669"/>
    <property type="project" value="TreeGrafter"/>
</dbReference>
<gene>
    <name evidence="8" type="ORF">WJX73_008599</name>
</gene>
<dbReference type="SUPFAM" id="SSF75217">
    <property type="entry name" value="alpha/beta knot"/>
    <property type="match status" value="1"/>
</dbReference>
<dbReference type="GO" id="GO:0000049">
    <property type="term" value="F:tRNA binding"/>
    <property type="evidence" value="ECO:0007669"/>
    <property type="project" value="UniProtKB-KW"/>
</dbReference>
<reference evidence="8 9" key="1">
    <citation type="journal article" date="2024" name="Nat. Commun.">
        <title>Phylogenomics reveals the evolutionary origins of lichenization in chlorophyte algae.</title>
        <authorList>
            <person name="Puginier C."/>
            <person name="Libourel C."/>
            <person name="Otte J."/>
            <person name="Skaloud P."/>
            <person name="Haon M."/>
            <person name="Grisel S."/>
            <person name="Petersen M."/>
            <person name="Berrin J.G."/>
            <person name="Delaux P.M."/>
            <person name="Dal Grande F."/>
            <person name="Keller J."/>
        </authorList>
    </citation>
    <scope>NUCLEOTIDE SEQUENCE [LARGE SCALE GENOMIC DNA]</scope>
    <source>
        <strain evidence="8 9">SAG 2036</strain>
    </source>
</reference>
<evidence type="ECO:0000259" key="7">
    <source>
        <dbReference type="Pfam" id="PF00588"/>
    </source>
</evidence>
<dbReference type="EMBL" id="JALJOQ010000046">
    <property type="protein sequence ID" value="KAK9805056.1"/>
    <property type="molecule type" value="Genomic_DNA"/>
</dbReference>
<dbReference type="InterPro" id="IPR001537">
    <property type="entry name" value="SpoU_MeTrfase"/>
</dbReference>
<dbReference type="PANTHER" id="PTHR43453">
    <property type="entry name" value="RRNA METHYLASE-LIKE"/>
    <property type="match status" value="1"/>
</dbReference>
<evidence type="ECO:0000256" key="2">
    <source>
        <dbReference type="ARBA" id="ARBA00022603"/>
    </source>
</evidence>
<keyword evidence="3" id="KW-0808">Transferase</keyword>
<keyword evidence="9" id="KW-1185">Reference proteome</keyword>
<dbReference type="AlphaFoldDB" id="A0AAW1P5K0"/>
<keyword evidence="2" id="KW-0489">Methyltransferase</keyword>
<evidence type="ECO:0000313" key="9">
    <source>
        <dbReference type="Proteomes" id="UP001465755"/>
    </source>
</evidence>
<comment type="caution">
    <text evidence="8">The sequence shown here is derived from an EMBL/GenBank/DDBJ whole genome shotgun (WGS) entry which is preliminary data.</text>
</comment>
<name>A0AAW1P5K0_9CHLO</name>
<keyword evidence="4" id="KW-0949">S-adenosyl-L-methionine</keyword>
<accession>A0AAW1P5K0</accession>
<dbReference type="GO" id="GO:0008173">
    <property type="term" value="F:RNA methyltransferase activity"/>
    <property type="evidence" value="ECO:0007669"/>
    <property type="project" value="InterPro"/>
</dbReference>
<evidence type="ECO:0000256" key="5">
    <source>
        <dbReference type="ARBA" id="ARBA00022694"/>
    </source>
</evidence>
<keyword evidence="6" id="KW-0694">RNA-binding</keyword>
<dbReference type="Proteomes" id="UP001465755">
    <property type="component" value="Unassembled WGS sequence"/>
</dbReference>
<proteinExistence type="predicted"/>
<sequence>MLRTSDATSRFPFENVFLEQNGDKLSAAEVITMFSTSVTPERLLRLQKNVLERTFSVVPVLEGLYDAGNIGAVCRSADGLGYGAVHVINKGSRPLKASRGRNSAGAEKWVDLQVWTSTTACFQALRAQGFKVLVTALSPDAIPITQWDWTQPTAFVLGNESTGVSDEALSQADALAIIPMADSMVDSFNVSVAAALILWEARRLRQLSGCHADLTPEQQQTLLALMLLRSRGRVKQGPLVGSSNNLAGEIAATGAAAA</sequence>